<proteinExistence type="predicted"/>
<protein>
    <submittedName>
        <fullName evidence="1">Uncharacterized protein</fullName>
    </submittedName>
</protein>
<organism evidence="1 2">
    <name type="scientific">Streptomyces atratus</name>
    <dbReference type="NCBI Taxonomy" id="1893"/>
    <lineage>
        <taxon>Bacteria</taxon>
        <taxon>Bacillati</taxon>
        <taxon>Actinomycetota</taxon>
        <taxon>Actinomycetes</taxon>
        <taxon>Kitasatosporales</taxon>
        <taxon>Streptomycetaceae</taxon>
        <taxon>Streptomyces</taxon>
    </lineage>
</organism>
<sequence length="605" mass="63775">MGPSHRAADRAATGLADKRQQEVLDWYASRPAGRGTEQAWPEGAVVVMGRDLLPHDADLAAIGCRVVAQTSLDDWRRGSAERSVPASAKYVLVVVARQGFDLRLAGDIVDFGRRIGLPVGTLPARSTGELAFMLRRMALARRIRSGKHVFVDAADSSSVVGDAAEFADPGAEGVHSVSVYGHGNESHVKIGDRFVCAHSASGFPAQDCECAQHGLRLCRLDDIRCAWIHLGSCGALIPDWRRSLPATNFVDSFASSYAATLCGSLHRMPTSRRAIVGHELAQLGGAAPDGSGRSAGTLCLGDPVLLRHSRGIPDRKATVVSLGDELKEIETGLACLSEDRERLLALTRTVDDARGSVVSLRLAGGPAAHEALAACARGIDSASGWAVRAAAVLSVANERTLYGETVRADFTRCVARVEGLAGRFERELVSFVASVPAIGARAVERAMKTGLLFGPTGSQVLCACRLCGLPVRVGTARGAADDRECFWARCDVCGHLARSSDGERFPLIDVEEPGMVGVRFFGGTRLSGGARPAPSARVVVDVDDGGGLHTRSVHSIAAGDEVRVRCDTGGSGPSLRVRALVVSGFAMWFARATVPSAELLGSPSH</sequence>
<reference evidence="1 2" key="1">
    <citation type="submission" date="2016-11" db="EMBL/GenBank/DDBJ databases">
        <authorList>
            <person name="Jaros S."/>
            <person name="Januszkiewicz K."/>
            <person name="Wedrychowicz H."/>
        </authorList>
    </citation>
    <scope>NUCLEOTIDE SEQUENCE [LARGE SCALE GENOMIC DNA]</scope>
    <source>
        <strain evidence="1 2">OK807</strain>
    </source>
</reference>
<accession>A0A1K2C8Q6</accession>
<name>A0A1K2C8Q6_STRAR</name>
<dbReference type="EMBL" id="FPJO01000010">
    <property type="protein sequence ID" value="SFY07230.1"/>
    <property type="molecule type" value="Genomic_DNA"/>
</dbReference>
<dbReference type="STRING" id="1893.SAMN02787144_1010132"/>
<dbReference type="OrthoDB" id="10018118at2"/>
<dbReference type="Proteomes" id="UP000181909">
    <property type="component" value="Unassembled WGS sequence"/>
</dbReference>
<evidence type="ECO:0000313" key="2">
    <source>
        <dbReference type="Proteomes" id="UP000181909"/>
    </source>
</evidence>
<dbReference type="RefSeq" id="WP_072486368.1">
    <property type="nucleotide sequence ID" value="NZ_CP109381.1"/>
</dbReference>
<evidence type="ECO:0000313" key="1">
    <source>
        <dbReference type="EMBL" id="SFY07230.1"/>
    </source>
</evidence>
<gene>
    <name evidence="1" type="ORF">SAMN02787144_1010132</name>
</gene>
<dbReference type="AlphaFoldDB" id="A0A1K2C8Q6"/>